<evidence type="ECO:0000256" key="1">
    <source>
        <dbReference type="ARBA" id="ARBA00001917"/>
    </source>
</evidence>
<organism evidence="6 7">
    <name type="scientific">Ferruginibacter yonginensis</name>
    <dbReference type="NCBI Taxonomy" id="1310416"/>
    <lineage>
        <taxon>Bacteria</taxon>
        <taxon>Pseudomonadati</taxon>
        <taxon>Bacteroidota</taxon>
        <taxon>Chitinophagia</taxon>
        <taxon>Chitinophagales</taxon>
        <taxon>Chitinophagaceae</taxon>
        <taxon>Ferruginibacter</taxon>
    </lineage>
</organism>
<dbReference type="InterPro" id="IPR000659">
    <property type="entry name" value="Pyridox_Oxase"/>
</dbReference>
<comment type="cofactor">
    <cofactor evidence="1">
        <name>FMN</name>
        <dbReference type="ChEBI" id="CHEBI:58210"/>
    </cofactor>
</comment>
<dbReference type="SUPFAM" id="SSF50475">
    <property type="entry name" value="FMN-binding split barrel"/>
    <property type="match status" value="1"/>
</dbReference>
<protein>
    <recommendedName>
        <fullName evidence="5">Pyridoxamine 5'-phosphate oxidase Alr4036 family FMN-binding domain-containing protein</fullName>
    </recommendedName>
</protein>
<comment type="caution">
    <text evidence="6">The sequence shown here is derived from an EMBL/GenBank/DDBJ whole genome shotgun (WGS) entry which is preliminary data.</text>
</comment>
<evidence type="ECO:0000313" key="6">
    <source>
        <dbReference type="EMBL" id="MFC4262962.1"/>
    </source>
</evidence>
<dbReference type="Gene3D" id="2.30.110.10">
    <property type="entry name" value="Electron Transport, Fmn-binding Protein, Chain A"/>
    <property type="match status" value="1"/>
</dbReference>
<dbReference type="RefSeq" id="WP_379708935.1">
    <property type="nucleotide sequence ID" value="NZ_JBHSCZ010000002.1"/>
</dbReference>
<reference evidence="7" key="1">
    <citation type="journal article" date="2019" name="Int. J. Syst. Evol. Microbiol.">
        <title>The Global Catalogue of Microorganisms (GCM) 10K type strain sequencing project: providing services to taxonomists for standard genome sequencing and annotation.</title>
        <authorList>
            <consortium name="The Broad Institute Genomics Platform"/>
            <consortium name="The Broad Institute Genome Sequencing Center for Infectious Disease"/>
            <person name="Wu L."/>
            <person name="Ma J."/>
        </authorList>
    </citation>
    <scope>NUCLEOTIDE SEQUENCE [LARGE SCALE GENOMIC DNA]</scope>
    <source>
        <strain evidence="7">CECT 8289</strain>
    </source>
</reference>
<evidence type="ECO:0000256" key="3">
    <source>
        <dbReference type="ARBA" id="ARBA00022643"/>
    </source>
</evidence>
<evidence type="ECO:0000256" key="4">
    <source>
        <dbReference type="ARBA" id="ARBA00023002"/>
    </source>
</evidence>
<dbReference type="InterPro" id="IPR012349">
    <property type="entry name" value="Split_barrel_FMN-bd"/>
</dbReference>
<keyword evidence="2" id="KW-0285">Flavoprotein</keyword>
<keyword evidence="3" id="KW-0288">FMN</keyword>
<accession>A0ABV8QRS1</accession>
<dbReference type="Proteomes" id="UP001595907">
    <property type="component" value="Unassembled WGS sequence"/>
</dbReference>
<gene>
    <name evidence="6" type="ORF">ACFOWM_08745</name>
</gene>
<name>A0ABV8QRS1_9BACT</name>
<evidence type="ECO:0000313" key="7">
    <source>
        <dbReference type="Proteomes" id="UP001595907"/>
    </source>
</evidence>
<feature type="domain" description="Pyridoxamine 5'-phosphate oxidase Alr4036 family FMN-binding" evidence="5">
    <location>
        <begin position="22"/>
        <end position="106"/>
    </location>
</feature>
<dbReference type="EMBL" id="JBHSCZ010000002">
    <property type="protein sequence ID" value="MFC4262962.1"/>
    <property type="molecule type" value="Genomic_DNA"/>
</dbReference>
<sequence>MMDVVEMNGISYNLNYIEKDCWVRLLNGSLKGKDPMHNAAVASIGKFGVHQRTVVLRRVNTQQKQVAFHTDIRSGKWGELNNGDTISWLFYDAPARIQIRLSGTITKHYNDDVANQAWNKSTVNSKKVYLGLQGPSTISAIPTSGLSETLETNTITEEEAQKGKPNFGLVITNIQWMEWLWLNSKGHRRAAFHYNNDFTFNAHWLIP</sequence>
<dbReference type="PANTHER" id="PTHR10851">
    <property type="entry name" value="PYRIDOXINE-5-PHOSPHATE OXIDASE"/>
    <property type="match status" value="1"/>
</dbReference>
<proteinExistence type="predicted"/>
<dbReference type="PANTHER" id="PTHR10851:SF3">
    <property type="entry name" value="PYRIDOXINE_PYRIDOXAMINE 5'-PHOSPHATE OXIDASE 2"/>
    <property type="match status" value="1"/>
</dbReference>
<evidence type="ECO:0000259" key="5">
    <source>
        <dbReference type="Pfam" id="PF12766"/>
    </source>
</evidence>
<dbReference type="Pfam" id="PF12766">
    <property type="entry name" value="Pyridox_oxase_2"/>
    <property type="match status" value="1"/>
</dbReference>
<evidence type="ECO:0000256" key="2">
    <source>
        <dbReference type="ARBA" id="ARBA00022630"/>
    </source>
</evidence>
<keyword evidence="7" id="KW-1185">Reference proteome</keyword>
<dbReference type="InterPro" id="IPR024624">
    <property type="entry name" value="Pyridox_Oxase_Alr4036_FMN-bd"/>
</dbReference>
<keyword evidence="4" id="KW-0560">Oxidoreductase</keyword>